<sequence>MHGTAGNAGENWREALEAMEDFPDPRAEHIREPLTSRLDGTHSG</sequence>
<reference evidence="2 3" key="1">
    <citation type="submission" date="2020-08" db="EMBL/GenBank/DDBJ databases">
        <title>Sequencing the genomes of 1000 actinobacteria strains.</title>
        <authorList>
            <person name="Klenk H.-P."/>
        </authorList>
    </citation>
    <scope>NUCLEOTIDE SEQUENCE [LARGE SCALE GENOMIC DNA]</scope>
    <source>
        <strain evidence="2 3">DSM 44598</strain>
    </source>
</reference>
<feature type="region of interest" description="Disordered" evidence="1">
    <location>
        <begin position="1"/>
        <end position="44"/>
    </location>
</feature>
<proteinExistence type="predicted"/>
<feature type="compositionally biased region" description="Basic and acidic residues" evidence="1">
    <location>
        <begin position="23"/>
        <end position="34"/>
    </location>
</feature>
<evidence type="ECO:0000313" key="3">
    <source>
        <dbReference type="Proteomes" id="UP000579647"/>
    </source>
</evidence>
<dbReference type="Proteomes" id="UP000579647">
    <property type="component" value="Unassembled WGS sequence"/>
</dbReference>
<comment type="caution">
    <text evidence="2">The sequence shown here is derived from an EMBL/GenBank/DDBJ whole genome shotgun (WGS) entry which is preliminary data.</text>
</comment>
<keyword evidence="3" id="KW-1185">Reference proteome</keyword>
<evidence type="ECO:0000313" key="2">
    <source>
        <dbReference type="EMBL" id="MBB5489593.1"/>
    </source>
</evidence>
<protein>
    <submittedName>
        <fullName evidence="2">Uncharacterized protein</fullName>
    </submittedName>
</protein>
<organism evidence="2 3">
    <name type="scientific">Nocardiopsis metallicus</name>
    <dbReference type="NCBI Taxonomy" id="179819"/>
    <lineage>
        <taxon>Bacteria</taxon>
        <taxon>Bacillati</taxon>
        <taxon>Actinomycetota</taxon>
        <taxon>Actinomycetes</taxon>
        <taxon>Streptosporangiales</taxon>
        <taxon>Nocardiopsidaceae</taxon>
        <taxon>Nocardiopsis</taxon>
    </lineage>
</organism>
<gene>
    <name evidence="2" type="ORF">HNR07_000730</name>
</gene>
<dbReference type="EMBL" id="JACHDO010000001">
    <property type="protein sequence ID" value="MBB5489593.1"/>
    <property type="molecule type" value="Genomic_DNA"/>
</dbReference>
<evidence type="ECO:0000256" key="1">
    <source>
        <dbReference type="SAM" id="MobiDB-lite"/>
    </source>
</evidence>
<accession>A0A840W2S4</accession>
<dbReference type="AlphaFoldDB" id="A0A840W2S4"/>
<name>A0A840W2S4_9ACTN</name>